<dbReference type="AlphaFoldDB" id="A0A0T7FTU1"/>
<dbReference type="SUPFAM" id="SSF53474">
    <property type="entry name" value="alpha/beta-Hydrolases"/>
    <property type="match status" value="1"/>
</dbReference>
<dbReference type="Gene3D" id="3.40.50.1820">
    <property type="entry name" value="alpha/beta hydrolase"/>
    <property type="match status" value="1"/>
</dbReference>
<protein>
    <submittedName>
        <fullName evidence="1">Esterase superfamily protein</fullName>
    </submittedName>
</protein>
<organism evidence="1 2">
    <name type="scientific">Neorhizobium galegae bv. officinalis</name>
    <dbReference type="NCBI Taxonomy" id="323656"/>
    <lineage>
        <taxon>Bacteria</taxon>
        <taxon>Pseudomonadati</taxon>
        <taxon>Pseudomonadota</taxon>
        <taxon>Alphaproteobacteria</taxon>
        <taxon>Hyphomicrobiales</taxon>
        <taxon>Rhizobiaceae</taxon>
        <taxon>Rhizobium/Agrobacterium group</taxon>
        <taxon>Neorhizobium</taxon>
    </lineage>
</organism>
<dbReference type="PANTHER" id="PTHR48098">
    <property type="entry name" value="ENTEROCHELIN ESTERASE-RELATED"/>
    <property type="match status" value="1"/>
</dbReference>
<dbReference type="Proteomes" id="UP000046176">
    <property type="component" value="Unassembled WGS sequence"/>
</dbReference>
<dbReference type="InterPro" id="IPR029058">
    <property type="entry name" value="AB_hydrolase_fold"/>
</dbReference>
<name>A0A0T7FTU1_NEOGA</name>
<dbReference type="InterPro" id="IPR000801">
    <property type="entry name" value="Esterase-like"/>
</dbReference>
<dbReference type="InterPro" id="IPR050583">
    <property type="entry name" value="Mycobacterial_A85_antigen"/>
</dbReference>
<accession>A0A0T7FTU1</accession>
<reference evidence="1 2" key="1">
    <citation type="submission" date="2014-08" db="EMBL/GenBank/DDBJ databases">
        <authorList>
            <person name="Chen Y.-H."/>
        </authorList>
    </citation>
    <scope>NUCLEOTIDE SEQUENCE [LARGE SCALE GENOMIC DNA]</scope>
</reference>
<dbReference type="EMBL" id="CCRH01000013">
    <property type="protein sequence ID" value="CDZ38417.1"/>
    <property type="molecule type" value="Genomic_DNA"/>
</dbReference>
<dbReference type="RefSeq" id="WP_046604533.1">
    <property type="nucleotide sequence ID" value="NZ_CCRH01000013.1"/>
</dbReference>
<dbReference type="Pfam" id="PF00756">
    <property type="entry name" value="Esterase"/>
    <property type="match status" value="1"/>
</dbReference>
<dbReference type="PANTHER" id="PTHR48098:SF3">
    <property type="entry name" value="IRON(III) ENTEROBACTIN ESTERASE"/>
    <property type="match status" value="1"/>
</dbReference>
<sequence length="242" mass="27748">MNREYLRWYSQRLHRDMELLVFGHAGAKVLMFPTREGRFWEYEELGIVGSLADKVRAGQLQLYCVDGLAAETFYDAHQHPSVRIRRHAAFEDYILNEVLPLMATRNGHDCTIVQGCSLGAFQAASIAFRHPHLFRKLVAFSGRYDLTLKVEAFGDLLDGYYDDTVYFHTPSHFLPGISSGWQLERLRQVEIVLTIGDADPFLDNNQHLSQVLSEKGVGHRMHVWDGRAHRAGAWRKMAALYI</sequence>
<gene>
    <name evidence="1" type="ORF">NGAL_HAMBI1145_43510</name>
</gene>
<proteinExistence type="predicted"/>
<dbReference type="OrthoDB" id="9775130at2"/>
<evidence type="ECO:0000313" key="1">
    <source>
        <dbReference type="EMBL" id="CDZ38417.1"/>
    </source>
</evidence>
<evidence type="ECO:0000313" key="2">
    <source>
        <dbReference type="Proteomes" id="UP000046176"/>
    </source>
</evidence>